<evidence type="ECO:0000313" key="10">
    <source>
        <dbReference type="Proteomes" id="UP000193144"/>
    </source>
</evidence>
<keyword evidence="6" id="KW-0136">Cellulose degradation</keyword>
<gene>
    <name evidence="9" type="ORF">BCR34DRAFT_598688</name>
</gene>
<dbReference type="EMBL" id="MCFA01000027">
    <property type="protein sequence ID" value="ORY15219.1"/>
    <property type="molecule type" value="Genomic_DNA"/>
</dbReference>
<evidence type="ECO:0000259" key="8">
    <source>
        <dbReference type="SMART" id="SM01217"/>
    </source>
</evidence>
<evidence type="ECO:0000256" key="3">
    <source>
        <dbReference type="ARBA" id="ARBA00012744"/>
    </source>
</evidence>
<comment type="caution">
    <text evidence="9">The sequence shown here is derived from an EMBL/GenBank/DDBJ whole genome shotgun (WGS) entry which is preliminary data.</text>
</comment>
<evidence type="ECO:0000256" key="4">
    <source>
        <dbReference type="ARBA" id="ARBA00022729"/>
    </source>
</evidence>
<dbReference type="InterPro" id="IPR026891">
    <property type="entry name" value="Fn3-like"/>
</dbReference>
<accession>A0A1Y1ZY74</accession>
<dbReference type="OrthoDB" id="416222at2759"/>
<name>A0A1Y1ZY74_9PLEO</name>
<comment type="catalytic activity">
    <reaction evidence="1">
        <text>Hydrolysis of terminal, non-reducing beta-D-glucosyl residues with release of beta-D-glucose.</text>
        <dbReference type="EC" id="3.2.1.21"/>
    </reaction>
</comment>
<dbReference type="SMART" id="SM01217">
    <property type="entry name" value="Fn3_like"/>
    <property type="match status" value="1"/>
</dbReference>
<dbReference type="Pfam" id="PF14310">
    <property type="entry name" value="Fn3-like"/>
    <property type="match status" value="1"/>
</dbReference>
<keyword evidence="6" id="KW-0119">Carbohydrate metabolism</keyword>
<dbReference type="InterPro" id="IPR050288">
    <property type="entry name" value="Cellulose_deg_GH3"/>
</dbReference>
<dbReference type="Gene3D" id="3.20.20.300">
    <property type="entry name" value="Glycoside hydrolase, family 3, N-terminal domain"/>
    <property type="match status" value="1"/>
</dbReference>
<evidence type="ECO:0000256" key="7">
    <source>
        <dbReference type="ARBA" id="ARBA00023295"/>
    </source>
</evidence>
<dbReference type="PANTHER" id="PTHR42715:SF5">
    <property type="entry name" value="BETA-GLUCOSIDASE M-RELATED"/>
    <property type="match status" value="1"/>
</dbReference>
<comment type="similarity">
    <text evidence="2">Belongs to the glycosyl hydrolase 3 family.</text>
</comment>
<dbReference type="GO" id="GO:0030245">
    <property type="term" value="P:cellulose catabolic process"/>
    <property type="evidence" value="ECO:0007669"/>
    <property type="project" value="UniProtKB-KW"/>
</dbReference>
<evidence type="ECO:0000256" key="2">
    <source>
        <dbReference type="ARBA" id="ARBA00005336"/>
    </source>
</evidence>
<keyword evidence="5" id="KW-0378">Hydrolase</keyword>
<dbReference type="GO" id="GO:0008422">
    <property type="term" value="F:beta-glucosidase activity"/>
    <property type="evidence" value="ECO:0007669"/>
    <property type="project" value="UniProtKB-EC"/>
</dbReference>
<evidence type="ECO:0000313" key="9">
    <source>
        <dbReference type="EMBL" id="ORY15219.1"/>
    </source>
</evidence>
<dbReference type="AlphaFoldDB" id="A0A1Y1ZY74"/>
<proteinExistence type="inferred from homology"/>
<dbReference type="InterPro" id="IPR013783">
    <property type="entry name" value="Ig-like_fold"/>
</dbReference>
<dbReference type="PANTHER" id="PTHR42715">
    <property type="entry name" value="BETA-GLUCOSIDASE"/>
    <property type="match status" value="1"/>
</dbReference>
<dbReference type="EC" id="3.2.1.21" evidence="3"/>
<keyword evidence="7" id="KW-0326">Glycosidase</keyword>
<dbReference type="InterPro" id="IPR036962">
    <property type="entry name" value="Glyco_hydro_3_N_sf"/>
</dbReference>
<dbReference type="STRING" id="1231657.A0A1Y1ZY74"/>
<keyword evidence="10" id="KW-1185">Reference proteome</keyword>
<sequence length="191" mass="21168">MNRVNGTQTCENNHIQNEILKKEICFKGVIVPDVPAPDVRSKHRPTSHQQYSAYTTFDYNDFTIVFQPNVSLSSYASGKTVDGGRADLFTDVVTMSAAIKNTGKVAGGEAAQLYIGFPENAKSPAKQLRGFQKVFLEPGEIKTVKFTLQRRDLSVWDTEAQGWKAVDGNYAAWLGKSSRNIATEVAFELRT</sequence>
<evidence type="ECO:0000256" key="6">
    <source>
        <dbReference type="ARBA" id="ARBA00023001"/>
    </source>
</evidence>
<protein>
    <recommendedName>
        <fullName evidence="3">beta-glucosidase</fullName>
        <ecNumber evidence="3">3.2.1.21</ecNumber>
    </recommendedName>
</protein>
<reference evidence="9 10" key="1">
    <citation type="submission" date="2016-07" db="EMBL/GenBank/DDBJ databases">
        <title>Pervasive Adenine N6-methylation of Active Genes in Fungi.</title>
        <authorList>
            <consortium name="DOE Joint Genome Institute"/>
            <person name="Mondo S.J."/>
            <person name="Dannebaum R.O."/>
            <person name="Kuo R.C."/>
            <person name="Labutti K."/>
            <person name="Haridas S."/>
            <person name="Kuo A."/>
            <person name="Salamov A."/>
            <person name="Ahrendt S.R."/>
            <person name="Lipzen A."/>
            <person name="Sullivan W."/>
            <person name="Andreopoulos W.B."/>
            <person name="Clum A."/>
            <person name="Lindquist E."/>
            <person name="Daum C."/>
            <person name="Ramamoorthy G.K."/>
            <person name="Gryganskyi A."/>
            <person name="Culley D."/>
            <person name="Magnuson J.K."/>
            <person name="James T.Y."/>
            <person name="O'Malley M.A."/>
            <person name="Stajich J.E."/>
            <person name="Spatafora J.W."/>
            <person name="Visel A."/>
            <person name="Grigoriev I.V."/>
        </authorList>
    </citation>
    <scope>NUCLEOTIDE SEQUENCE [LARGE SCALE GENOMIC DNA]</scope>
    <source>
        <strain evidence="9 10">CBS 115471</strain>
    </source>
</reference>
<evidence type="ECO:0000256" key="1">
    <source>
        <dbReference type="ARBA" id="ARBA00000448"/>
    </source>
</evidence>
<dbReference type="Gene3D" id="2.60.40.10">
    <property type="entry name" value="Immunoglobulins"/>
    <property type="match status" value="1"/>
</dbReference>
<evidence type="ECO:0000256" key="5">
    <source>
        <dbReference type="ARBA" id="ARBA00022801"/>
    </source>
</evidence>
<keyword evidence="4" id="KW-0732">Signal</keyword>
<dbReference type="Proteomes" id="UP000193144">
    <property type="component" value="Unassembled WGS sequence"/>
</dbReference>
<keyword evidence="6" id="KW-0624">Polysaccharide degradation</keyword>
<feature type="domain" description="Fibronectin type III-like" evidence="8">
    <location>
        <begin position="109"/>
        <end position="178"/>
    </location>
</feature>
<organism evidence="9 10">
    <name type="scientific">Clohesyomyces aquaticus</name>
    <dbReference type="NCBI Taxonomy" id="1231657"/>
    <lineage>
        <taxon>Eukaryota</taxon>
        <taxon>Fungi</taxon>
        <taxon>Dikarya</taxon>
        <taxon>Ascomycota</taxon>
        <taxon>Pezizomycotina</taxon>
        <taxon>Dothideomycetes</taxon>
        <taxon>Pleosporomycetidae</taxon>
        <taxon>Pleosporales</taxon>
        <taxon>Lindgomycetaceae</taxon>
        <taxon>Clohesyomyces</taxon>
    </lineage>
</organism>